<sequence>MNKNQWTYAAFGLLALCVAPFAMAALSVSIGGTTLELGATRADTLAIANAHFNIVPAQVDGQYMLFPKKGPVIVGRDTYGKPVGTITIRDNQLTRVSRNLGSFRSEDGEVAIERLISAFSRAPNDGDTPAVRTDTGQSGDASTSRVYFSYPDRAIQIVLFRPTNRAGLATIDITEQYALRPGNGNGREGRR</sequence>
<proteinExistence type="predicted"/>
<dbReference type="Proteomes" id="UP001460888">
    <property type="component" value="Unassembled WGS sequence"/>
</dbReference>
<keyword evidence="4" id="KW-1185">Reference proteome</keyword>
<accession>A0ABV2B4K6</accession>
<evidence type="ECO:0000256" key="2">
    <source>
        <dbReference type="SAM" id="SignalP"/>
    </source>
</evidence>
<feature type="compositionally biased region" description="Polar residues" evidence="1">
    <location>
        <begin position="134"/>
        <end position="144"/>
    </location>
</feature>
<organism evidence="3 4">
    <name type="scientific">Salinisphaera dokdonensis CL-ES53</name>
    <dbReference type="NCBI Taxonomy" id="1304272"/>
    <lineage>
        <taxon>Bacteria</taxon>
        <taxon>Pseudomonadati</taxon>
        <taxon>Pseudomonadota</taxon>
        <taxon>Gammaproteobacteria</taxon>
        <taxon>Salinisphaerales</taxon>
        <taxon>Salinisphaeraceae</taxon>
        <taxon>Salinisphaera</taxon>
    </lineage>
</organism>
<reference evidence="3 4" key="1">
    <citation type="submission" date="2013-03" db="EMBL/GenBank/DDBJ databases">
        <title>Salinisphaera dokdonensis CL-ES53 Genome Sequencing.</title>
        <authorList>
            <person name="Li C."/>
            <person name="Lai Q."/>
            <person name="Shao Z."/>
        </authorList>
    </citation>
    <scope>NUCLEOTIDE SEQUENCE [LARGE SCALE GENOMIC DNA]</scope>
    <source>
        <strain evidence="3 4">CL-ES53</strain>
    </source>
</reference>
<feature type="signal peptide" evidence="2">
    <location>
        <begin position="1"/>
        <end position="24"/>
    </location>
</feature>
<dbReference type="EMBL" id="APND01000007">
    <property type="protein sequence ID" value="MES1930820.1"/>
    <property type="molecule type" value="Genomic_DNA"/>
</dbReference>
<protein>
    <submittedName>
        <fullName evidence="3">Uncharacterized protein</fullName>
    </submittedName>
</protein>
<comment type="caution">
    <text evidence="3">The sequence shown here is derived from an EMBL/GenBank/DDBJ whole genome shotgun (WGS) entry which is preliminary data.</text>
</comment>
<feature type="region of interest" description="Disordered" evidence="1">
    <location>
        <begin position="121"/>
        <end position="144"/>
    </location>
</feature>
<evidence type="ECO:0000313" key="4">
    <source>
        <dbReference type="Proteomes" id="UP001460888"/>
    </source>
</evidence>
<evidence type="ECO:0000256" key="1">
    <source>
        <dbReference type="SAM" id="MobiDB-lite"/>
    </source>
</evidence>
<keyword evidence="2" id="KW-0732">Signal</keyword>
<gene>
    <name evidence="3" type="ORF">SADO_16293</name>
</gene>
<feature type="chain" id="PRO_5047536792" evidence="2">
    <location>
        <begin position="25"/>
        <end position="191"/>
    </location>
</feature>
<evidence type="ECO:0000313" key="3">
    <source>
        <dbReference type="EMBL" id="MES1930820.1"/>
    </source>
</evidence>
<dbReference type="RefSeq" id="WP_353113403.1">
    <property type="nucleotide sequence ID" value="NZ_APND01000007.1"/>
</dbReference>
<name>A0ABV2B4K6_9GAMM</name>